<sequence>MTDAQDIRAGEVPLDFDPAGRAHAGVTFIGRIRSDWSKGNAPRNISQAREMGGGDPRIELDPAYAPGLQGLEVGRPIWLLYWMNRGRRDLILQAPRHAPEPRGVFALRSPVRPNPIAMSAVVITSLDPKTGVIGIDATDAFDMTPLLDIKPWMAGIDIPPCI</sequence>
<evidence type="ECO:0000256" key="2">
    <source>
        <dbReference type="ARBA" id="ARBA00033753"/>
    </source>
</evidence>
<dbReference type="InterPro" id="IPR023368">
    <property type="entry name" value="UPF0066_cons_site"/>
</dbReference>
<dbReference type="InterPro" id="IPR040372">
    <property type="entry name" value="YaeB-like"/>
</dbReference>
<reference evidence="4 5" key="1">
    <citation type="submission" date="2016-10" db="EMBL/GenBank/DDBJ databases">
        <authorList>
            <person name="de Groot N.N."/>
        </authorList>
    </citation>
    <scope>NUCLEOTIDE SEQUENCE [LARGE SCALE GENOMIC DNA]</scope>
    <source>
        <strain evidence="4 5">DSM 23413</strain>
    </source>
</reference>
<dbReference type="PANTHER" id="PTHR12818">
    <property type="entry name" value="TRNA (ADENINE(37)-N6)-METHYLTRANSFERASE"/>
    <property type="match status" value="1"/>
</dbReference>
<dbReference type="EMBL" id="FNVD01000005">
    <property type="protein sequence ID" value="SEF81326.1"/>
    <property type="molecule type" value="Genomic_DNA"/>
</dbReference>
<dbReference type="AlphaFoldDB" id="A0A1H5V2C3"/>
<dbReference type="GO" id="GO:0032259">
    <property type="term" value="P:methylation"/>
    <property type="evidence" value="ECO:0007669"/>
    <property type="project" value="UniProtKB-KW"/>
</dbReference>
<dbReference type="InterPro" id="IPR036413">
    <property type="entry name" value="YaeB-like_sf"/>
</dbReference>
<dbReference type="SUPFAM" id="SSF118196">
    <property type="entry name" value="YaeB-like"/>
    <property type="match status" value="1"/>
</dbReference>
<keyword evidence="5" id="KW-1185">Reference proteome</keyword>
<dbReference type="GO" id="GO:0008168">
    <property type="term" value="F:methyltransferase activity"/>
    <property type="evidence" value="ECO:0007669"/>
    <property type="project" value="UniProtKB-KW"/>
</dbReference>
<evidence type="ECO:0000259" key="3">
    <source>
        <dbReference type="PROSITE" id="PS51668"/>
    </source>
</evidence>
<keyword evidence="4" id="KW-0489">Methyltransferase</keyword>
<dbReference type="Proteomes" id="UP000236742">
    <property type="component" value="Unassembled WGS sequence"/>
</dbReference>
<dbReference type="OrthoDB" id="9804309at2"/>
<accession>A0A1H5V2C3</accession>
<evidence type="ECO:0000313" key="5">
    <source>
        <dbReference type="Proteomes" id="UP000236742"/>
    </source>
</evidence>
<dbReference type="RefSeq" id="WP_104007557.1">
    <property type="nucleotide sequence ID" value="NZ_FNVD01000005.1"/>
</dbReference>
<dbReference type="Pfam" id="PF01980">
    <property type="entry name" value="TrmO_N"/>
    <property type="match status" value="1"/>
</dbReference>
<dbReference type="PANTHER" id="PTHR12818:SF0">
    <property type="entry name" value="TRNA (ADENINE(37)-N6)-METHYLTRANSFERASE"/>
    <property type="match status" value="1"/>
</dbReference>
<dbReference type="CDD" id="cd09281">
    <property type="entry name" value="UPF0066"/>
    <property type="match status" value="1"/>
</dbReference>
<organism evidence="4 5">
    <name type="scientific">Jhaorihella thermophila</name>
    <dbReference type="NCBI Taxonomy" id="488547"/>
    <lineage>
        <taxon>Bacteria</taxon>
        <taxon>Pseudomonadati</taxon>
        <taxon>Pseudomonadota</taxon>
        <taxon>Alphaproteobacteria</taxon>
        <taxon>Rhodobacterales</taxon>
        <taxon>Paracoccaceae</taxon>
        <taxon>Jhaorihella</taxon>
    </lineage>
</organism>
<dbReference type="InterPro" id="IPR023370">
    <property type="entry name" value="TrmO-like_N"/>
</dbReference>
<evidence type="ECO:0000313" key="4">
    <source>
        <dbReference type="EMBL" id="SEF81326.1"/>
    </source>
</evidence>
<feature type="domain" description="TsaA-like" evidence="3">
    <location>
        <begin position="26"/>
        <end position="161"/>
    </location>
</feature>
<name>A0A1H5V2C3_9RHOB</name>
<dbReference type="InterPro" id="IPR036414">
    <property type="entry name" value="YaeB_N_sf"/>
</dbReference>
<keyword evidence="1" id="KW-0949">S-adenosyl-L-methionine</keyword>
<protein>
    <submittedName>
        <fullName evidence="4">tRNA-Thr(GGU) m(6)t(6)A37 methyltransferase TsaA</fullName>
    </submittedName>
</protein>
<dbReference type="PROSITE" id="PS01318">
    <property type="entry name" value="TSAA_1"/>
    <property type="match status" value="1"/>
</dbReference>
<evidence type="ECO:0000256" key="1">
    <source>
        <dbReference type="ARBA" id="ARBA00022691"/>
    </source>
</evidence>
<keyword evidence="4" id="KW-0808">Transferase</keyword>
<dbReference type="Gene3D" id="2.40.30.70">
    <property type="entry name" value="YaeB-like"/>
    <property type="match status" value="1"/>
</dbReference>
<comment type="similarity">
    <text evidence="2">Belongs to the tRNA methyltransferase O family.</text>
</comment>
<gene>
    <name evidence="4" type="ORF">SAMN05421751_105103</name>
</gene>
<dbReference type="PROSITE" id="PS51668">
    <property type="entry name" value="TSAA_2"/>
    <property type="match status" value="1"/>
</dbReference>
<proteinExistence type="inferred from homology"/>